<evidence type="ECO:0000313" key="3">
    <source>
        <dbReference type="EMBL" id="OHA08843.1"/>
    </source>
</evidence>
<dbReference type="EMBL" id="MHQS01000010">
    <property type="protein sequence ID" value="OHA08843.1"/>
    <property type="molecule type" value="Genomic_DNA"/>
</dbReference>
<dbReference type="InterPro" id="IPR052019">
    <property type="entry name" value="F420H2_bilvrd_red/Heme_oxyg"/>
</dbReference>
<evidence type="ECO:0000256" key="1">
    <source>
        <dbReference type="ARBA" id="ARBA00023002"/>
    </source>
</evidence>
<dbReference type="InterPro" id="IPR012349">
    <property type="entry name" value="Split_barrel_FMN-bd"/>
</dbReference>
<feature type="domain" description="Pyridoxamine 5'-phosphate oxidase N-terminal" evidence="2">
    <location>
        <begin position="4"/>
        <end position="132"/>
    </location>
</feature>
<reference evidence="3 4" key="1">
    <citation type="journal article" date="2016" name="Nat. Commun.">
        <title>Thousands of microbial genomes shed light on interconnected biogeochemical processes in an aquifer system.</title>
        <authorList>
            <person name="Anantharaman K."/>
            <person name="Brown C.T."/>
            <person name="Hug L.A."/>
            <person name="Sharon I."/>
            <person name="Castelle C.J."/>
            <person name="Probst A.J."/>
            <person name="Thomas B.C."/>
            <person name="Singh A."/>
            <person name="Wilkins M.J."/>
            <person name="Karaoz U."/>
            <person name="Brodie E.L."/>
            <person name="Williams K.H."/>
            <person name="Hubbard S.S."/>
            <person name="Banfield J.F."/>
        </authorList>
    </citation>
    <scope>NUCLEOTIDE SEQUENCE [LARGE SCALE GENOMIC DNA]</scope>
</reference>
<dbReference type="InterPro" id="IPR019920">
    <property type="entry name" value="F420-binding_dom_put"/>
</dbReference>
<dbReference type="Gene3D" id="2.30.110.10">
    <property type="entry name" value="Electron Transport, Fmn-binding Protein, Chain A"/>
    <property type="match status" value="1"/>
</dbReference>
<sequence length="138" mass="15852">MNEKQLKEFLSQKHLLNIATMTPDGYPHVVPVWFDYGGKDFLVSTARKSKKARNLAKTPRAGFSIAEEGLPYDAVVGYGDVTITDDVDGALLLKLAKKYLPPEKVDRYWRELMDDSGKRIVVRITPRWMKSWTDRSEY</sequence>
<keyword evidence="1" id="KW-0560">Oxidoreductase</keyword>
<organism evidence="3 4">
    <name type="scientific">Candidatus Sungbacteria bacterium RIFCSPLOWO2_01_FULL_59_16</name>
    <dbReference type="NCBI Taxonomy" id="1802280"/>
    <lineage>
        <taxon>Bacteria</taxon>
        <taxon>Candidatus Sungiibacteriota</taxon>
    </lineage>
</organism>
<dbReference type="PANTHER" id="PTHR35176">
    <property type="entry name" value="HEME OXYGENASE HI_0854-RELATED"/>
    <property type="match status" value="1"/>
</dbReference>
<dbReference type="SUPFAM" id="SSF50475">
    <property type="entry name" value="FMN-binding split barrel"/>
    <property type="match status" value="1"/>
</dbReference>
<gene>
    <name evidence="3" type="ORF">A3B37_00645</name>
</gene>
<dbReference type="InterPro" id="IPR011576">
    <property type="entry name" value="Pyridox_Oxase_N"/>
</dbReference>
<dbReference type="AlphaFoldDB" id="A0A1G2LB31"/>
<name>A0A1G2LB31_9BACT</name>
<dbReference type="Pfam" id="PF01243">
    <property type="entry name" value="PNPOx_N"/>
    <property type="match status" value="1"/>
</dbReference>
<evidence type="ECO:0000259" key="2">
    <source>
        <dbReference type="Pfam" id="PF01243"/>
    </source>
</evidence>
<dbReference type="Proteomes" id="UP000176705">
    <property type="component" value="Unassembled WGS sequence"/>
</dbReference>
<proteinExistence type="predicted"/>
<dbReference type="GO" id="GO:0005829">
    <property type="term" value="C:cytosol"/>
    <property type="evidence" value="ECO:0007669"/>
    <property type="project" value="TreeGrafter"/>
</dbReference>
<comment type="caution">
    <text evidence="3">The sequence shown here is derived from an EMBL/GenBank/DDBJ whole genome shotgun (WGS) entry which is preliminary data.</text>
</comment>
<dbReference type="PANTHER" id="PTHR35176:SF6">
    <property type="entry name" value="HEME OXYGENASE HI_0854-RELATED"/>
    <property type="match status" value="1"/>
</dbReference>
<dbReference type="NCBIfam" id="TIGR03618">
    <property type="entry name" value="Rv1155_F420"/>
    <property type="match status" value="1"/>
</dbReference>
<accession>A0A1G2LB31</accession>
<protein>
    <recommendedName>
        <fullName evidence="2">Pyridoxamine 5'-phosphate oxidase N-terminal domain-containing protein</fullName>
    </recommendedName>
</protein>
<dbReference type="GO" id="GO:0016627">
    <property type="term" value="F:oxidoreductase activity, acting on the CH-CH group of donors"/>
    <property type="evidence" value="ECO:0007669"/>
    <property type="project" value="TreeGrafter"/>
</dbReference>
<dbReference type="GO" id="GO:0070967">
    <property type="term" value="F:coenzyme F420 binding"/>
    <property type="evidence" value="ECO:0007669"/>
    <property type="project" value="TreeGrafter"/>
</dbReference>
<dbReference type="STRING" id="1802280.A3B37_00645"/>
<evidence type="ECO:0000313" key="4">
    <source>
        <dbReference type="Proteomes" id="UP000176705"/>
    </source>
</evidence>